<evidence type="ECO:0000313" key="1">
    <source>
        <dbReference type="EMBL" id="TFV35051.1"/>
    </source>
</evidence>
<keyword evidence="2" id="KW-1185">Reference proteome</keyword>
<dbReference type="Proteomes" id="UP000297966">
    <property type="component" value="Unassembled WGS sequence"/>
</dbReference>
<comment type="caution">
    <text evidence="1">The sequence shown here is derived from an EMBL/GenBank/DDBJ whole genome shotgun (WGS) entry which is preliminary data.</text>
</comment>
<name>A0A4Y9KUJ9_9BRAD</name>
<dbReference type="EMBL" id="SPQT01000136">
    <property type="protein sequence ID" value="TFV35051.1"/>
    <property type="molecule type" value="Genomic_DNA"/>
</dbReference>
<proteinExistence type="predicted"/>
<evidence type="ECO:0000313" key="2">
    <source>
        <dbReference type="Proteomes" id="UP000297966"/>
    </source>
</evidence>
<dbReference type="AlphaFoldDB" id="A0A4Y9KUJ9"/>
<sequence>MAHDVERVFADIDADHGDRGTGCLGHGVLPVLAPLASLSLAGQEHGRTIPLADLSVLAFSCKPNLNLRLL</sequence>
<gene>
    <name evidence="1" type="ORF">E4K65_46775</name>
</gene>
<accession>A0A4Y9KUJ9</accession>
<organism evidence="1 2">
    <name type="scientific">Bradyrhizobium niftali</name>
    <dbReference type="NCBI Taxonomy" id="2560055"/>
    <lineage>
        <taxon>Bacteria</taxon>
        <taxon>Pseudomonadati</taxon>
        <taxon>Pseudomonadota</taxon>
        <taxon>Alphaproteobacteria</taxon>
        <taxon>Hyphomicrobiales</taxon>
        <taxon>Nitrobacteraceae</taxon>
        <taxon>Bradyrhizobium</taxon>
    </lineage>
</organism>
<reference evidence="1 2" key="1">
    <citation type="submission" date="2019-03" db="EMBL/GenBank/DDBJ databases">
        <title>Bradyrhizobium diversity isolated from nodules of Chamaecrista fasciculata.</title>
        <authorList>
            <person name="Klepa M.S."/>
            <person name="Urquiaga M.O."/>
            <person name="Hungria M."/>
            <person name="Delamuta J.R."/>
        </authorList>
    </citation>
    <scope>NUCLEOTIDE SEQUENCE [LARGE SCALE GENOMIC DNA]</scope>
    <source>
        <strain evidence="1 2">CNPSo 3448</strain>
    </source>
</reference>
<protein>
    <submittedName>
        <fullName evidence="1">Uncharacterized protein</fullName>
    </submittedName>
</protein>